<feature type="region of interest" description="Disordered" evidence="1">
    <location>
        <begin position="94"/>
        <end position="149"/>
    </location>
</feature>
<organism evidence="2 3">
    <name type="scientific">Morchella conica CCBAS932</name>
    <dbReference type="NCBI Taxonomy" id="1392247"/>
    <lineage>
        <taxon>Eukaryota</taxon>
        <taxon>Fungi</taxon>
        <taxon>Dikarya</taxon>
        <taxon>Ascomycota</taxon>
        <taxon>Pezizomycotina</taxon>
        <taxon>Pezizomycetes</taxon>
        <taxon>Pezizales</taxon>
        <taxon>Morchellaceae</taxon>
        <taxon>Morchella</taxon>
    </lineage>
</organism>
<dbReference type="Proteomes" id="UP000277580">
    <property type="component" value="Unassembled WGS sequence"/>
</dbReference>
<feature type="region of interest" description="Disordered" evidence="1">
    <location>
        <begin position="1"/>
        <end position="21"/>
    </location>
</feature>
<evidence type="ECO:0000256" key="1">
    <source>
        <dbReference type="SAM" id="MobiDB-lite"/>
    </source>
</evidence>
<evidence type="ECO:0000313" key="2">
    <source>
        <dbReference type="EMBL" id="RPB07496.1"/>
    </source>
</evidence>
<gene>
    <name evidence="2" type="ORF">P167DRAFT_549699</name>
</gene>
<evidence type="ECO:0000313" key="3">
    <source>
        <dbReference type="Proteomes" id="UP000277580"/>
    </source>
</evidence>
<proteinExistence type="predicted"/>
<dbReference type="EMBL" id="ML119181">
    <property type="protein sequence ID" value="RPB07496.1"/>
    <property type="molecule type" value="Genomic_DNA"/>
</dbReference>
<protein>
    <submittedName>
        <fullName evidence="2">Uncharacterized protein</fullName>
    </submittedName>
</protein>
<dbReference type="AlphaFoldDB" id="A0A3N4KAG4"/>
<sequence>MSAIRSLLPFPSDPNSQQNKDFTLPVVGYESSHEGAASLICGASIENPGTLKFLGTVEHTRAQEEEEEIAGTYEPEYHAPPYEDAVAAEPIEAVNHSPGNPTFPPTLGLGPVGAPSSRFSQVPEEGHALGEGQEPLEPQRQVLKNQSGDWRPAGDLLSVAIFFRDIGTEGSQDLVLSPM</sequence>
<accession>A0A3N4KAG4</accession>
<dbReference type="InParanoid" id="A0A3N4KAG4"/>
<name>A0A3N4KAG4_9PEZI</name>
<keyword evidence="3" id="KW-1185">Reference proteome</keyword>
<reference evidence="2 3" key="1">
    <citation type="journal article" date="2018" name="Nat. Ecol. Evol.">
        <title>Pezizomycetes genomes reveal the molecular basis of ectomycorrhizal truffle lifestyle.</title>
        <authorList>
            <person name="Murat C."/>
            <person name="Payen T."/>
            <person name="Noel B."/>
            <person name="Kuo A."/>
            <person name="Morin E."/>
            <person name="Chen J."/>
            <person name="Kohler A."/>
            <person name="Krizsan K."/>
            <person name="Balestrini R."/>
            <person name="Da Silva C."/>
            <person name="Montanini B."/>
            <person name="Hainaut M."/>
            <person name="Levati E."/>
            <person name="Barry K.W."/>
            <person name="Belfiori B."/>
            <person name="Cichocki N."/>
            <person name="Clum A."/>
            <person name="Dockter R.B."/>
            <person name="Fauchery L."/>
            <person name="Guy J."/>
            <person name="Iotti M."/>
            <person name="Le Tacon F."/>
            <person name="Lindquist E.A."/>
            <person name="Lipzen A."/>
            <person name="Malagnac F."/>
            <person name="Mello A."/>
            <person name="Molinier V."/>
            <person name="Miyauchi S."/>
            <person name="Poulain J."/>
            <person name="Riccioni C."/>
            <person name="Rubini A."/>
            <person name="Sitrit Y."/>
            <person name="Splivallo R."/>
            <person name="Traeger S."/>
            <person name="Wang M."/>
            <person name="Zifcakova L."/>
            <person name="Wipf D."/>
            <person name="Zambonelli A."/>
            <person name="Paolocci F."/>
            <person name="Nowrousian M."/>
            <person name="Ottonello S."/>
            <person name="Baldrian P."/>
            <person name="Spatafora J.W."/>
            <person name="Henrissat B."/>
            <person name="Nagy L.G."/>
            <person name="Aury J.M."/>
            <person name="Wincker P."/>
            <person name="Grigoriev I.V."/>
            <person name="Bonfante P."/>
            <person name="Martin F.M."/>
        </authorList>
    </citation>
    <scope>NUCLEOTIDE SEQUENCE [LARGE SCALE GENOMIC DNA]</scope>
    <source>
        <strain evidence="2 3">CCBAS932</strain>
    </source>
</reference>